<gene>
    <name evidence="3" type="ORF">G1H11_08515</name>
</gene>
<dbReference type="Gene3D" id="2.40.128.110">
    <property type="entry name" value="Lipid/polyisoprenoid-binding, YceI-like"/>
    <property type="match status" value="1"/>
</dbReference>
<dbReference type="SUPFAM" id="SSF101874">
    <property type="entry name" value="YceI-like"/>
    <property type="match status" value="1"/>
</dbReference>
<dbReference type="InterPro" id="IPR036761">
    <property type="entry name" value="TTHA0802/YceI-like_sf"/>
</dbReference>
<dbReference type="PANTHER" id="PTHR34406">
    <property type="entry name" value="PROTEIN YCEI"/>
    <property type="match status" value="1"/>
</dbReference>
<evidence type="ECO:0000259" key="2">
    <source>
        <dbReference type="SMART" id="SM00867"/>
    </source>
</evidence>
<dbReference type="Pfam" id="PF04264">
    <property type="entry name" value="YceI"/>
    <property type="match status" value="1"/>
</dbReference>
<dbReference type="AlphaFoldDB" id="A0A6N9YKG0"/>
<evidence type="ECO:0000313" key="4">
    <source>
        <dbReference type="Proteomes" id="UP000469185"/>
    </source>
</evidence>
<dbReference type="InterPro" id="IPR007372">
    <property type="entry name" value="Lipid/polyisoprenoid-bd_YceI"/>
</dbReference>
<feature type="domain" description="Lipid/polyisoprenoid-binding YceI-like" evidence="2">
    <location>
        <begin position="25"/>
        <end position="199"/>
    </location>
</feature>
<organism evidence="3 4">
    <name type="scientific">Phytoactinopolyspora alkaliphila</name>
    <dbReference type="NCBI Taxonomy" id="1783498"/>
    <lineage>
        <taxon>Bacteria</taxon>
        <taxon>Bacillati</taxon>
        <taxon>Actinomycetota</taxon>
        <taxon>Actinomycetes</taxon>
        <taxon>Jiangellales</taxon>
        <taxon>Jiangellaceae</taxon>
        <taxon>Phytoactinopolyspora</taxon>
    </lineage>
</organism>
<dbReference type="EMBL" id="JAAGOB010000004">
    <property type="protein sequence ID" value="NED95358.1"/>
    <property type="molecule type" value="Genomic_DNA"/>
</dbReference>
<keyword evidence="4" id="KW-1185">Reference proteome</keyword>
<dbReference type="PANTHER" id="PTHR34406:SF1">
    <property type="entry name" value="PROTEIN YCEI"/>
    <property type="match status" value="1"/>
</dbReference>
<comment type="similarity">
    <text evidence="1">Belongs to the UPF0312 family.</text>
</comment>
<accession>A0A6N9YKG0</accession>
<sequence length="203" mass="21355">MSDSGVPGRGGEGEYADHVALSDGTYLIGPASGRLMVKTSRTGLGARAGHDLTLDAAGWTGSVVVDMADPARSSVRVDVDADTLEVREATGGVKSLSSSDRAEIKRNIRTKILRTDKHPRITFQSTHVQGSPEAFTVDGELTIVGVTRPVTLRGGIDGYRVQAETTVTQTAWGIKPYSALLGALKLADDVVIQAEAELTPPSL</sequence>
<name>A0A6N9YKG0_9ACTN</name>
<protein>
    <submittedName>
        <fullName evidence="3">YceI family protein</fullName>
    </submittedName>
</protein>
<evidence type="ECO:0000313" key="3">
    <source>
        <dbReference type="EMBL" id="NED95358.1"/>
    </source>
</evidence>
<evidence type="ECO:0000256" key="1">
    <source>
        <dbReference type="ARBA" id="ARBA00008812"/>
    </source>
</evidence>
<dbReference type="SMART" id="SM00867">
    <property type="entry name" value="YceI"/>
    <property type="match status" value="1"/>
</dbReference>
<proteinExistence type="inferred from homology"/>
<reference evidence="3 4" key="1">
    <citation type="submission" date="2020-02" db="EMBL/GenBank/DDBJ databases">
        <authorList>
            <person name="Li X.-J."/>
            <person name="Feng X.-M."/>
        </authorList>
    </citation>
    <scope>NUCLEOTIDE SEQUENCE [LARGE SCALE GENOMIC DNA]</scope>
    <source>
        <strain evidence="3 4">CGMCC 4.7225</strain>
    </source>
</reference>
<dbReference type="Proteomes" id="UP000469185">
    <property type="component" value="Unassembled WGS sequence"/>
</dbReference>
<comment type="caution">
    <text evidence="3">The sequence shown here is derived from an EMBL/GenBank/DDBJ whole genome shotgun (WGS) entry which is preliminary data.</text>
</comment>